<dbReference type="EMBL" id="JADOXO010000090">
    <property type="protein sequence ID" value="KAF9814247.1"/>
    <property type="molecule type" value="Genomic_DNA"/>
</dbReference>
<organism evidence="2 3">
    <name type="scientific">Rhodonia placenta</name>
    <dbReference type="NCBI Taxonomy" id="104341"/>
    <lineage>
        <taxon>Eukaryota</taxon>
        <taxon>Fungi</taxon>
        <taxon>Dikarya</taxon>
        <taxon>Basidiomycota</taxon>
        <taxon>Agaricomycotina</taxon>
        <taxon>Agaricomycetes</taxon>
        <taxon>Polyporales</taxon>
        <taxon>Adustoporiaceae</taxon>
        <taxon>Rhodonia</taxon>
    </lineage>
</organism>
<feature type="region of interest" description="Disordered" evidence="1">
    <location>
        <begin position="247"/>
        <end position="291"/>
    </location>
</feature>
<comment type="caution">
    <text evidence="2">The sequence shown here is derived from an EMBL/GenBank/DDBJ whole genome shotgun (WGS) entry which is preliminary data.</text>
</comment>
<feature type="compositionally biased region" description="Acidic residues" evidence="1">
    <location>
        <begin position="117"/>
        <end position="132"/>
    </location>
</feature>
<dbReference type="Proteomes" id="UP000639403">
    <property type="component" value="Unassembled WGS sequence"/>
</dbReference>
<feature type="region of interest" description="Disordered" evidence="1">
    <location>
        <begin position="1"/>
        <end position="134"/>
    </location>
</feature>
<gene>
    <name evidence="2" type="ORF">IEO21_05186</name>
</gene>
<evidence type="ECO:0000256" key="1">
    <source>
        <dbReference type="SAM" id="MobiDB-lite"/>
    </source>
</evidence>
<reference evidence="2" key="1">
    <citation type="submission" date="2020-11" db="EMBL/GenBank/DDBJ databases">
        <authorList>
            <person name="Koelle M."/>
            <person name="Horta M.A.C."/>
            <person name="Nowrousian M."/>
            <person name="Ohm R.A."/>
            <person name="Benz P."/>
            <person name="Pilgard A."/>
        </authorList>
    </citation>
    <scope>NUCLEOTIDE SEQUENCE</scope>
    <source>
        <strain evidence="2">FPRL280</strain>
    </source>
</reference>
<protein>
    <submittedName>
        <fullName evidence="2">Uncharacterized protein</fullName>
    </submittedName>
</protein>
<evidence type="ECO:0000313" key="2">
    <source>
        <dbReference type="EMBL" id="KAF9814247.1"/>
    </source>
</evidence>
<sequence length="429" mass="48495">MPQESKQETRRRRAAISASHKGATVKITLPALTVAEGSHRRTRSSRLRDDRPADVVEMPQPEFVAGSSKAAKPAAESDDLMLRKRLPSVGNRPSRPSARHQPLSPPTPHPAERSEDTPNETDEERPSEDEFEDHVPFTGSIKYVYPVEPPLDPGSPDWLKDMNKQLRKDRKSINSHKWMTQMFVVDAAKDMRLAELELKRERKISRAVYKLIGNLAGPRYLEWVNQFRAAGQGELSAESDEDIYDWQADEDDDDGDGEYCYPGFPGPPVREKRTREDDVDDRGEEGNDIGPRVRNEYKRRRLLLKDKLKDVPLYGLTTLSEVQPTEDQLRMHALWGLKASEARAVLEQEAVKSSLAAEDGSREALRSSVAHAGVDYDAGSRANNNAPVEGWEDDADWYGIDWERDHLHESQLAENPSERLENEPAHPPS</sequence>
<evidence type="ECO:0000313" key="3">
    <source>
        <dbReference type="Proteomes" id="UP000639403"/>
    </source>
</evidence>
<accession>A0A8H7U2I4</accession>
<feature type="region of interest" description="Disordered" evidence="1">
    <location>
        <begin position="408"/>
        <end position="429"/>
    </location>
</feature>
<name>A0A8H7U2I4_9APHY</name>
<feature type="compositionally biased region" description="Acidic residues" evidence="1">
    <location>
        <begin position="277"/>
        <end position="287"/>
    </location>
</feature>
<reference evidence="2" key="2">
    <citation type="journal article" name="Front. Microbiol.">
        <title>Degradative Capacity of Two Strains of Rhodonia placenta: From Phenotype to Genotype.</title>
        <authorList>
            <person name="Kolle M."/>
            <person name="Horta M.A.C."/>
            <person name="Nowrousian M."/>
            <person name="Ohm R.A."/>
            <person name="Benz J.P."/>
            <person name="Pilgard A."/>
        </authorList>
    </citation>
    <scope>NUCLEOTIDE SEQUENCE</scope>
    <source>
        <strain evidence="2">FPRL280</strain>
    </source>
</reference>
<feature type="compositionally biased region" description="Acidic residues" evidence="1">
    <location>
        <begin position="247"/>
        <end position="257"/>
    </location>
</feature>
<proteinExistence type="predicted"/>
<dbReference type="AlphaFoldDB" id="A0A8H7U2I4"/>